<dbReference type="OrthoDB" id="1929495at2759"/>
<dbReference type="EMBL" id="JAAWWB010000021">
    <property type="protein sequence ID" value="KAG6756380.1"/>
    <property type="molecule type" value="Genomic_DNA"/>
</dbReference>
<dbReference type="AlphaFoldDB" id="A0A8X8CJD9"/>
<evidence type="ECO:0000313" key="3">
    <source>
        <dbReference type="Proteomes" id="UP000886885"/>
    </source>
</evidence>
<dbReference type="Proteomes" id="UP000886885">
    <property type="component" value="Chromosome 11A"/>
</dbReference>
<sequence>MNPYERPLTPHEQTLRDEVIYLHSLWHQGPPALNPNPYVYPPNHANYSSRNLHVSNPTSFKKTNRHKTTYQKAKDSNVPPPLPGPVPDPQPDPGPEWPVNPPQSSPPQSGSGWPEFKSNPSTSARPVSEFDLGKVAAMHMQQKVVKCCNQFFVKRLDLDGNEDNGLDEFDGDEHCYYHDNDVEESEEFKFLLSLFVENQEIRDFYEKKNENGDFYCLICGGIGEKVGKVYRGCTGLVQHARTISKTKGTRAHRAFSHLICKVLGWDISRLPMIVLKGEPLSRTFANSGGTENFSDEGDGKKVHEDLSNDVPNIEAYKDGATKCLLLIYSITKENTIQGCEPPLVSDVQWLSQKYVDESPSTTVGWPTLKTRRSSEASAEELERFAMVQLQQKVLDECQNFLANLSGSICDEGEEDGDPDEWMDEDGSDECEEFKFFLRLFTDSNELRNYYKNHYEGGEFCCLVCCALKKKGWKKFKGCLGLLQHTTAISRTKKTKAHRAYAQVICKVLGWDVDQLPRIVLKGDPLGHSMAKSGILQGEPEINAGCGDEDSSFLQTETVHGNVSVSASREYSGIHQKNCVQVSCKSISNEGIVNEHGNDLEKKSIKADKLSLVGSKASLKERSGNYKKQNIAFWVNNRCWPETKQSQSMRKANPLEEGCEGEDR</sequence>
<proteinExistence type="predicted"/>
<accession>A0A8X8CJD9</accession>
<comment type="caution">
    <text evidence="2">The sequence shown here is derived from an EMBL/GenBank/DDBJ whole genome shotgun (WGS) entry which is preliminary data.</text>
</comment>
<reference evidence="2" key="1">
    <citation type="journal article" date="2020" name="bioRxiv">
        <title>Hybrid origin of Populus tomentosa Carr. identified through genome sequencing and phylogenomic analysis.</title>
        <authorList>
            <person name="An X."/>
            <person name="Gao K."/>
            <person name="Chen Z."/>
            <person name="Li J."/>
            <person name="Yang X."/>
            <person name="Yang X."/>
            <person name="Zhou J."/>
            <person name="Guo T."/>
            <person name="Zhao T."/>
            <person name="Huang S."/>
            <person name="Miao D."/>
            <person name="Khan W.U."/>
            <person name="Rao P."/>
            <person name="Ye M."/>
            <person name="Lei B."/>
            <person name="Liao W."/>
            <person name="Wang J."/>
            <person name="Ji L."/>
            <person name="Li Y."/>
            <person name="Guo B."/>
            <person name="Mustafa N.S."/>
            <person name="Li S."/>
            <person name="Yun Q."/>
            <person name="Keller S.R."/>
            <person name="Mao J."/>
            <person name="Zhang R."/>
            <person name="Strauss S.H."/>
        </authorList>
    </citation>
    <scope>NUCLEOTIDE SEQUENCE</scope>
    <source>
        <strain evidence="2">GM15</strain>
        <tissue evidence="2">Leaf</tissue>
    </source>
</reference>
<feature type="region of interest" description="Disordered" evidence="1">
    <location>
        <begin position="644"/>
        <end position="663"/>
    </location>
</feature>
<evidence type="ECO:0000313" key="2">
    <source>
        <dbReference type="EMBL" id="KAG6756380.1"/>
    </source>
</evidence>
<feature type="compositionally biased region" description="Pro residues" evidence="1">
    <location>
        <begin position="78"/>
        <end position="105"/>
    </location>
</feature>
<feature type="region of interest" description="Disordered" evidence="1">
    <location>
        <begin position="49"/>
        <end position="125"/>
    </location>
</feature>
<keyword evidence="3" id="KW-1185">Reference proteome</keyword>
<protein>
    <submittedName>
        <fullName evidence="2">Uncharacterized protein</fullName>
    </submittedName>
</protein>
<dbReference type="PANTHER" id="PTHR34546">
    <property type="entry name" value="OS06G0153600 PROTEIN"/>
    <property type="match status" value="1"/>
</dbReference>
<name>A0A8X8CJD9_POPTO</name>
<gene>
    <name evidence="2" type="ORF">POTOM_039808</name>
</gene>
<dbReference type="PANTHER" id="PTHR34546:SF3">
    <property type="entry name" value="OS06G0153600 PROTEIN"/>
    <property type="match status" value="1"/>
</dbReference>
<organism evidence="2 3">
    <name type="scientific">Populus tomentosa</name>
    <name type="common">Chinese white poplar</name>
    <dbReference type="NCBI Taxonomy" id="118781"/>
    <lineage>
        <taxon>Eukaryota</taxon>
        <taxon>Viridiplantae</taxon>
        <taxon>Streptophyta</taxon>
        <taxon>Embryophyta</taxon>
        <taxon>Tracheophyta</taxon>
        <taxon>Spermatophyta</taxon>
        <taxon>Magnoliopsida</taxon>
        <taxon>eudicotyledons</taxon>
        <taxon>Gunneridae</taxon>
        <taxon>Pentapetalae</taxon>
        <taxon>rosids</taxon>
        <taxon>fabids</taxon>
        <taxon>Malpighiales</taxon>
        <taxon>Salicaceae</taxon>
        <taxon>Saliceae</taxon>
        <taxon>Populus</taxon>
    </lineage>
</organism>
<feature type="compositionally biased region" description="Low complexity" evidence="1">
    <location>
        <begin position="106"/>
        <end position="115"/>
    </location>
</feature>
<feature type="compositionally biased region" description="Polar residues" evidence="1">
    <location>
        <begin position="49"/>
        <end position="61"/>
    </location>
</feature>
<evidence type="ECO:0000256" key="1">
    <source>
        <dbReference type="SAM" id="MobiDB-lite"/>
    </source>
</evidence>